<evidence type="ECO:0000313" key="2">
    <source>
        <dbReference type="Proteomes" id="UP001500454"/>
    </source>
</evidence>
<name>A0ABP8IW58_9BACT</name>
<gene>
    <name evidence="1" type="ORF">GCM10023186_10830</name>
</gene>
<accession>A0ABP8IW58</accession>
<comment type="caution">
    <text evidence="1">The sequence shown here is derived from an EMBL/GenBank/DDBJ whole genome shotgun (WGS) entry which is preliminary data.</text>
</comment>
<evidence type="ECO:0000313" key="1">
    <source>
        <dbReference type="EMBL" id="GAA4376713.1"/>
    </source>
</evidence>
<proteinExistence type="predicted"/>
<protein>
    <submittedName>
        <fullName evidence="1">Uncharacterized protein</fullName>
    </submittedName>
</protein>
<sequence length="72" mass="8038">MTNPSYGSGAISLPLQALTKQAGELFSYTAAFFAPGRPQSMYLTVKPQPRFRISKWRTVMAFWFGAVPLPRV</sequence>
<reference evidence="2" key="1">
    <citation type="journal article" date="2019" name="Int. J. Syst. Evol. Microbiol.">
        <title>The Global Catalogue of Microorganisms (GCM) 10K type strain sequencing project: providing services to taxonomists for standard genome sequencing and annotation.</title>
        <authorList>
            <consortium name="The Broad Institute Genomics Platform"/>
            <consortium name="The Broad Institute Genome Sequencing Center for Infectious Disease"/>
            <person name="Wu L."/>
            <person name="Ma J."/>
        </authorList>
    </citation>
    <scope>NUCLEOTIDE SEQUENCE [LARGE SCALE GENOMIC DNA]</scope>
    <source>
        <strain evidence="2">JCM 17924</strain>
    </source>
</reference>
<keyword evidence="2" id="KW-1185">Reference proteome</keyword>
<organism evidence="1 2">
    <name type="scientific">Hymenobacter koreensis</name>
    <dbReference type="NCBI Taxonomy" id="1084523"/>
    <lineage>
        <taxon>Bacteria</taxon>
        <taxon>Pseudomonadati</taxon>
        <taxon>Bacteroidota</taxon>
        <taxon>Cytophagia</taxon>
        <taxon>Cytophagales</taxon>
        <taxon>Hymenobacteraceae</taxon>
        <taxon>Hymenobacter</taxon>
    </lineage>
</organism>
<dbReference type="EMBL" id="BAABHA010000002">
    <property type="protein sequence ID" value="GAA4376713.1"/>
    <property type="molecule type" value="Genomic_DNA"/>
</dbReference>
<dbReference type="Proteomes" id="UP001500454">
    <property type="component" value="Unassembled WGS sequence"/>
</dbReference>